<dbReference type="Pfam" id="PF01266">
    <property type="entry name" value="DAO"/>
    <property type="match status" value="1"/>
</dbReference>
<dbReference type="InterPro" id="IPR023080">
    <property type="entry name" value="DadA"/>
</dbReference>
<evidence type="ECO:0000313" key="9">
    <source>
        <dbReference type="EMBL" id="CAH0537143.1"/>
    </source>
</evidence>
<evidence type="ECO:0000256" key="1">
    <source>
        <dbReference type="ARBA" id="ARBA00001974"/>
    </source>
</evidence>
<dbReference type="SUPFAM" id="SSF54373">
    <property type="entry name" value="FAD-linked reductases, C-terminal domain"/>
    <property type="match status" value="1"/>
</dbReference>
<comment type="similarity">
    <text evidence="2 7">Belongs to the DadA oxidoreductase family.</text>
</comment>
<dbReference type="Gene3D" id="3.50.50.60">
    <property type="entry name" value="FAD/NAD(P)-binding domain"/>
    <property type="match status" value="2"/>
</dbReference>
<keyword evidence="3 7" id="KW-0285">Flavoprotein</keyword>
<proteinExistence type="inferred from homology"/>
<dbReference type="PANTHER" id="PTHR13847">
    <property type="entry name" value="SARCOSINE DEHYDROGENASE-RELATED"/>
    <property type="match status" value="1"/>
</dbReference>
<dbReference type="Gene3D" id="3.30.9.10">
    <property type="entry name" value="D-Amino Acid Oxidase, subunit A, domain 2"/>
    <property type="match status" value="1"/>
</dbReference>
<organism evidence="9 10">
    <name type="scientific">Vibrio marisflavi CECT 7928</name>
    <dbReference type="NCBI Taxonomy" id="634439"/>
    <lineage>
        <taxon>Bacteria</taxon>
        <taxon>Pseudomonadati</taxon>
        <taxon>Pseudomonadota</taxon>
        <taxon>Gammaproteobacteria</taxon>
        <taxon>Vibrionales</taxon>
        <taxon>Vibrionaceae</taxon>
        <taxon>Vibrio</taxon>
    </lineage>
</organism>
<dbReference type="HAMAP" id="MF_01202">
    <property type="entry name" value="DadA"/>
    <property type="match status" value="1"/>
</dbReference>
<dbReference type="NCBIfam" id="NF001933">
    <property type="entry name" value="PRK00711.1"/>
    <property type="match status" value="1"/>
</dbReference>
<evidence type="ECO:0000256" key="5">
    <source>
        <dbReference type="ARBA" id="ARBA00023002"/>
    </source>
</evidence>
<evidence type="ECO:0000259" key="8">
    <source>
        <dbReference type="Pfam" id="PF01266"/>
    </source>
</evidence>
<comment type="catalytic activity">
    <reaction evidence="6 7">
        <text>a D-alpha-amino acid + A + H2O = a 2-oxocarboxylate + AH2 + NH4(+)</text>
        <dbReference type="Rhea" id="RHEA:18125"/>
        <dbReference type="ChEBI" id="CHEBI:13193"/>
        <dbReference type="ChEBI" id="CHEBI:15377"/>
        <dbReference type="ChEBI" id="CHEBI:17499"/>
        <dbReference type="ChEBI" id="CHEBI:28938"/>
        <dbReference type="ChEBI" id="CHEBI:35179"/>
        <dbReference type="ChEBI" id="CHEBI:59871"/>
    </reaction>
</comment>
<evidence type="ECO:0000313" key="10">
    <source>
        <dbReference type="Proteomes" id="UP000838748"/>
    </source>
</evidence>
<feature type="domain" description="FAD dependent oxidoreductase" evidence="8">
    <location>
        <begin position="2"/>
        <end position="398"/>
    </location>
</feature>
<keyword evidence="10" id="KW-1185">Reference proteome</keyword>
<accession>A0ABM9A124</accession>
<reference evidence="9" key="1">
    <citation type="submission" date="2021-11" db="EMBL/GenBank/DDBJ databases">
        <authorList>
            <person name="Rodrigo-Torres L."/>
            <person name="Arahal R. D."/>
            <person name="Lucena T."/>
        </authorList>
    </citation>
    <scope>NUCLEOTIDE SEQUENCE</scope>
    <source>
        <strain evidence="9">CECT 7928</strain>
    </source>
</reference>
<keyword evidence="4 7" id="KW-0274">FAD</keyword>
<evidence type="ECO:0000256" key="2">
    <source>
        <dbReference type="ARBA" id="ARBA00009410"/>
    </source>
</evidence>
<comment type="cofactor">
    <cofactor evidence="1 7">
        <name>FAD</name>
        <dbReference type="ChEBI" id="CHEBI:57692"/>
    </cofactor>
</comment>
<evidence type="ECO:0000256" key="3">
    <source>
        <dbReference type="ARBA" id="ARBA00022630"/>
    </source>
</evidence>
<evidence type="ECO:0000256" key="6">
    <source>
        <dbReference type="ARBA" id="ARBA00047884"/>
    </source>
</evidence>
<dbReference type="InterPro" id="IPR006076">
    <property type="entry name" value="FAD-dep_OxRdtase"/>
</dbReference>
<keyword evidence="5 7" id="KW-0560">Oxidoreductase</keyword>
<dbReference type="SUPFAM" id="SSF51905">
    <property type="entry name" value="FAD/NAD(P)-binding domain"/>
    <property type="match status" value="1"/>
</dbReference>
<comment type="caution">
    <text evidence="9">The sequence shown here is derived from an EMBL/GenBank/DDBJ whole genome shotgun (WGS) entry which is preliminary data.</text>
</comment>
<evidence type="ECO:0000256" key="4">
    <source>
        <dbReference type="ARBA" id="ARBA00022827"/>
    </source>
</evidence>
<dbReference type="GO" id="GO:0016491">
    <property type="term" value="F:oxidoreductase activity"/>
    <property type="evidence" value="ECO:0007669"/>
    <property type="project" value="UniProtKB-KW"/>
</dbReference>
<dbReference type="InterPro" id="IPR036188">
    <property type="entry name" value="FAD/NAD-bd_sf"/>
</dbReference>
<sequence>MKIIVLGGGVIGLTSAWYLREQGHDVTVIDRQSECGKETSFANAGQISYGYSSPWAAPGIPLKAAQWLLEEHVPFKIKPTLSPAMMSWASKMLLNCRSSHYQVNKSRMLRLANHSRSCLTELRSNTGIQYQGRRLGTLQVFRNTKQLAAIEKDMVVLKQSNTEFELLDTAGCIEKEPALKQVQDKLVGGLYLPNDETGDCYLFCQQLSQLAKQAGVNFYFNTDIHSLTCRNGTIESVETSLGSLQADRYVVACGSYSAKLLAPLGISLPTYPVKGYSLTLPISRSEHAPVSTVMDETYKVAITRFDDRIRVAGTAELADFDLSVPEKRTATINRVVKDLFPDVGNFAKAEYWTGLRPMTPDGTPVIGPTPIKNLLTNTGHGTLGWTMACGSGQLIADLVSNKRPRIEHQDLSIHRYSG</sequence>
<name>A0ABM9A124_9VIBR</name>
<protein>
    <recommendedName>
        <fullName evidence="7">D-amino acid dehydrogenase</fullName>
        <ecNumber evidence="7">1.4.99.-</ecNumber>
    </recommendedName>
</protein>
<evidence type="ECO:0000256" key="7">
    <source>
        <dbReference type="HAMAP-Rule" id="MF_01202"/>
    </source>
</evidence>
<dbReference type="EC" id="1.4.99.-" evidence="7"/>
<feature type="binding site" evidence="7">
    <location>
        <begin position="3"/>
        <end position="17"/>
    </location>
    <ligand>
        <name>FAD</name>
        <dbReference type="ChEBI" id="CHEBI:57692"/>
    </ligand>
</feature>
<dbReference type="Proteomes" id="UP000838748">
    <property type="component" value="Unassembled WGS sequence"/>
</dbReference>
<dbReference type="PANTHER" id="PTHR13847:SF280">
    <property type="entry name" value="D-AMINO ACID DEHYDROGENASE"/>
    <property type="match status" value="1"/>
</dbReference>
<dbReference type="RefSeq" id="WP_237360333.1">
    <property type="nucleotide sequence ID" value="NZ_CAKLDM010000001.1"/>
</dbReference>
<comment type="function">
    <text evidence="7">Oxidative deamination of D-amino acids.</text>
</comment>
<gene>
    <name evidence="9" type="primary">dadA1</name>
    <name evidence="7" type="synonym">dadA</name>
    <name evidence="9" type="ORF">VMF7928_00960</name>
</gene>
<dbReference type="EMBL" id="CAKLDM010000001">
    <property type="protein sequence ID" value="CAH0537143.1"/>
    <property type="molecule type" value="Genomic_DNA"/>
</dbReference>